<evidence type="ECO:0000313" key="4">
    <source>
        <dbReference type="EMBL" id="GGH81197.1"/>
    </source>
</evidence>
<dbReference type="InterPro" id="IPR001509">
    <property type="entry name" value="Epimerase_deHydtase"/>
</dbReference>
<proteinExistence type="inferred from homology"/>
<dbReference type="EMBL" id="BMIB01000006">
    <property type="protein sequence ID" value="GGH81197.1"/>
    <property type="molecule type" value="Genomic_DNA"/>
</dbReference>
<feature type="domain" description="NAD-dependent epimerase/dehydratase" evidence="3">
    <location>
        <begin position="2"/>
        <end position="215"/>
    </location>
</feature>
<dbReference type="SUPFAM" id="SSF51735">
    <property type="entry name" value="NAD(P)-binding Rossmann-fold domains"/>
    <property type="match status" value="1"/>
</dbReference>
<gene>
    <name evidence="4" type="ORF">GCM10011379_53220</name>
</gene>
<protein>
    <submittedName>
        <fullName evidence="4">NAD-dependent epimerase</fullName>
    </submittedName>
</protein>
<name>A0A917J672_9BACT</name>
<evidence type="ECO:0000259" key="3">
    <source>
        <dbReference type="Pfam" id="PF01370"/>
    </source>
</evidence>
<evidence type="ECO:0000313" key="5">
    <source>
        <dbReference type="Proteomes" id="UP000627292"/>
    </source>
</evidence>
<dbReference type="Gene3D" id="3.40.50.720">
    <property type="entry name" value="NAD(P)-binding Rossmann-like Domain"/>
    <property type="match status" value="1"/>
</dbReference>
<comment type="similarity">
    <text evidence="2">Belongs to the NAD(P)-dependent epimerase/dehydratase family. Dihydroflavonol-4-reductase subfamily.</text>
</comment>
<evidence type="ECO:0000256" key="1">
    <source>
        <dbReference type="ARBA" id="ARBA00023002"/>
    </source>
</evidence>
<keyword evidence="5" id="KW-1185">Reference proteome</keyword>
<evidence type="ECO:0000256" key="2">
    <source>
        <dbReference type="ARBA" id="ARBA00023445"/>
    </source>
</evidence>
<dbReference type="PANTHER" id="PTHR10366:SF564">
    <property type="entry name" value="STEROL-4-ALPHA-CARBOXYLATE 3-DEHYDROGENASE, DECARBOXYLATING"/>
    <property type="match status" value="1"/>
</dbReference>
<reference evidence="4" key="1">
    <citation type="journal article" date="2014" name="Int. J. Syst. Evol. Microbiol.">
        <title>Complete genome sequence of Corynebacterium casei LMG S-19264T (=DSM 44701T), isolated from a smear-ripened cheese.</title>
        <authorList>
            <consortium name="US DOE Joint Genome Institute (JGI-PGF)"/>
            <person name="Walter F."/>
            <person name="Albersmeier A."/>
            <person name="Kalinowski J."/>
            <person name="Ruckert C."/>
        </authorList>
    </citation>
    <scope>NUCLEOTIDE SEQUENCE</scope>
    <source>
        <strain evidence="4">CGMCC 1.15290</strain>
    </source>
</reference>
<reference evidence="4" key="2">
    <citation type="submission" date="2020-09" db="EMBL/GenBank/DDBJ databases">
        <authorList>
            <person name="Sun Q."/>
            <person name="Zhou Y."/>
        </authorList>
    </citation>
    <scope>NUCLEOTIDE SEQUENCE</scope>
    <source>
        <strain evidence="4">CGMCC 1.15290</strain>
    </source>
</reference>
<organism evidence="4 5">
    <name type="scientific">Filimonas zeae</name>
    <dbReference type="NCBI Taxonomy" id="1737353"/>
    <lineage>
        <taxon>Bacteria</taxon>
        <taxon>Pseudomonadati</taxon>
        <taxon>Bacteroidota</taxon>
        <taxon>Chitinophagia</taxon>
        <taxon>Chitinophagales</taxon>
        <taxon>Chitinophagaceae</taxon>
        <taxon>Filimonas</taxon>
    </lineage>
</organism>
<dbReference type="AlphaFoldDB" id="A0A917J672"/>
<keyword evidence="1" id="KW-0560">Oxidoreductase</keyword>
<accession>A0A917J672</accession>
<dbReference type="GO" id="GO:0016616">
    <property type="term" value="F:oxidoreductase activity, acting on the CH-OH group of donors, NAD or NADP as acceptor"/>
    <property type="evidence" value="ECO:0007669"/>
    <property type="project" value="TreeGrafter"/>
</dbReference>
<dbReference type="Proteomes" id="UP000627292">
    <property type="component" value="Unassembled WGS sequence"/>
</dbReference>
<dbReference type="PANTHER" id="PTHR10366">
    <property type="entry name" value="NAD DEPENDENT EPIMERASE/DEHYDRATASE"/>
    <property type="match status" value="1"/>
</dbReference>
<sequence length="325" mass="35970">MILVTGATGLVGSHLIQHLIQKQQPVRATYRTAIPSFAGAEKVEWVRADILDIISLGEALVNVTQVYHCAAIVSFHPSQKLLLHQTNIEGTANIVNACLLAGIDKLVFVSSVAALGRIRKEETINETMYWTPETSNSEYGKSKYLAEMEVWRGIGEGLNAVIVNPVIILGAGDWEKGSSELFKSAYKEFPWYTEGVTGFVDVADVVKAMEQLMNSDISGQRFILSAENITYRQLFTTIASCFGKKPPHRLVTPLIAAIVWRLEAVKGFFSGKAPMLTKETAATAQAKVYFDNTKLLKFLPGFSYTPLPESIGRICNELRKKYTFK</sequence>
<dbReference type="Pfam" id="PF01370">
    <property type="entry name" value="Epimerase"/>
    <property type="match status" value="1"/>
</dbReference>
<comment type="caution">
    <text evidence="4">The sequence shown here is derived from an EMBL/GenBank/DDBJ whole genome shotgun (WGS) entry which is preliminary data.</text>
</comment>
<dbReference type="InterPro" id="IPR050425">
    <property type="entry name" value="NAD(P)_dehydrat-like"/>
</dbReference>
<dbReference type="RefSeq" id="WP_188958363.1">
    <property type="nucleotide sequence ID" value="NZ_BMIB01000006.1"/>
</dbReference>
<dbReference type="InterPro" id="IPR036291">
    <property type="entry name" value="NAD(P)-bd_dom_sf"/>
</dbReference>